<sequence>MTPARKVALFWAIAALTALFVRHATREDSIAWAPMFCVAISSIYGAAAFIVDAIERKK</sequence>
<feature type="transmembrane region" description="Helical" evidence="1">
    <location>
        <begin position="30"/>
        <end position="51"/>
    </location>
</feature>
<reference evidence="2 3" key="1">
    <citation type="journal article" date="2014" name="Arch. Virol.">
        <title>Complete genome sequence of a novel phage, vB_MoxS-ISF9, infecting methylotrophic Microbacterium: first report of a virulent Microbacterium phage.</title>
        <authorList>
            <person name="Zamani I."/>
            <person name="Bouzari M."/>
            <person name="Emtiazi G."/>
            <person name="Ghasemi S.M."/>
            <person name="Chang H.I."/>
        </authorList>
    </citation>
    <scope>NUCLEOTIDE SEQUENCE [LARGE SCALE GENOMIC DNA]</scope>
</reference>
<keyword evidence="1" id="KW-0472">Membrane</keyword>
<dbReference type="EMBL" id="KJ173786">
    <property type="protein sequence ID" value="AHL18570.1"/>
    <property type="molecule type" value="Genomic_DNA"/>
</dbReference>
<evidence type="ECO:0000313" key="2">
    <source>
        <dbReference type="EMBL" id="AHL18570.1"/>
    </source>
</evidence>
<keyword evidence="3" id="KW-1185">Reference proteome</keyword>
<evidence type="ECO:0000256" key="1">
    <source>
        <dbReference type="SAM" id="Phobius"/>
    </source>
</evidence>
<dbReference type="KEGG" id="vg:18938411"/>
<name>W8NNP4_9CAUD</name>
<dbReference type="RefSeq" id="YP_009021545.1">
    <property type="nucleotide sequence ID" value="NC_023859.1"/>
</dbReference>
<dbReference type="Proteomes" id="UP000019700">
    <property type="component" value="Genome"/>
</dbReference>
<accession>W8NNP4</accession>
<protein>
    <submittedName>
        <fullName evidence="2">Uncharacterized protein</fullName>
    </submittedName>
</protein>
<proteinExistence type="predicted"/>
<keyword evidence="1" id="KW-0812">Transmembrane</keyword>
<dbReference type="GeneID" id="18938411"/>
<evidence type="ECO:0000313" key="3">
    <source>
        <dbReference type="Proteomes" id="UP000019700"/>
    </source>
</evidence>
<gene>
    <name evidence="2" type="ORF">ISF9_100</name>
</gene>
<organism evidence="2 3">
    <name type="scientific">Microbacterium phage vB_MoxS-ISF9</name>
    <dbReference type="NCBI Taxonomy" id="1458670"/>
    <lineage>
        <taxon>Viruses</taxon>
        <taxon>Duplodnaviria</taxon>
        <taxon>Heunggongvirae</taxon>
        <taxon>Uroviricota</taxon>
        <taxon>Caudoviricetes</taxon>
        <taxon>Farahnazvirus</taxon>
        <taxon>Farahnazvirus ISF9</taxon>
    </lineage>
</organism>
<keyword evidence="1" id="KW-1133">Transmembrane helix</keyword>